<keyword evidence="4 7" id="KW-1133">Transmembrane helix</keyword>
<feature type="region of interest" description="Disordered" evidence="6">
    <location>
        <begin position="1"/>
        <end position="31"/>
    </location>
</feature>
<dbReference type="Gene3D" id="2.40.128.260">
    <property type="entry name" value="Type IV secretion system, VirB10/TraB/TrbI"/>
    <property type="match status" value="1"/>
</dbReference>
<sequence length="385" mass="41492">MANNSVTDGEAEQANETVSVVQGSPEPEINTHKRTHRLPMIYKLLGGCVVLILLGYFGFKLYGLYKDETADEPVAKAPESSVTSAKRRADLGQNTQFFEKEVVATTADGKTAEGMTAGKGGTAQTPAAPLHFQKYLSIAAHDGSSSTSLPTDSASSSVPTQTSEVPSTDKGAHADSGADAVKSMKVESIAMDPNLYIEENTYIPCSLLYRFVSDVAGRISCIISEDVYSANGKVKLIEKGTKAFGWYKTGTLNQGQAHMAVLFSELRTRDFKKVSLIDTQATGQLGESGISGWVDEHFWDRFKGALMLALVQTSGDVVSNNGLKKDQNTDYTANSREAIAEMSNTALENSINIPPTIYKNQGDIIGIMVGRDIDFSGVYTVRLKK</sequence>
<evidence type="ECO:0000256" key="5">
    <source>
        <dbReference type="ARBA" id="ARBA00023136"/>
    </source>
</evidence>
<dbReference type="EMBL" id="LGLN01000069">
    <property type="protein sequence ID" value="KPC27223.1"/>
    <property type="molecule type" value="Genomic_DNA"/>
</dbReference>
<name>A0A0N1JNF5_PSESX</name>
<feature type="transmembrane region" description="Helical" evidence="7">
    <location>
        <begin position="40"/>
        <end position="59"/>
    </location>
</feature>
<keyword evidence="5 7" id="KW-0472">Membrane</keyword>
<dbReference type="Pfam" id="PF03743">
    <property type="entry name" value="TrbI"/>
    <property type="match status" value="1"/>
</dbReference>
<protein>
    <submittedName>
        <fullName evidence="9">Conjugal transfer protein</fullName>
    </submittedName>
</protein>
<dbReference type="InterPro" id="IPR005498">
    <property type="entry name" value="T4SS_VirB10/TraB/TrbI"/>
</dbReference>
<evidence type="ECO:0000256" key="1">
    <source>
        <dbReference type="ARBA" id="ARBA00004167"/>
    </source>
</evidence>
<evidence type="ECO:0000256" key="6">
    <source>
        <dbReference type="SAM" id="MobiDB-lite"/>
    </source>
</evidence>
<reference evidence="9 10" key="2">
    <citation type="submission" date="2015-10" db="EMBL/GenBank/DDBJ databases">
        <title>Comparative genomics and high-throughput reverse genetic screens identify a new phytobacterial MAMP and an Arabidopsis receptor required for immune elicitation.</title>
        <authorList>
            <person name="Mott G.A."/>
            <person name="Thakur S."/>
            <person name="Wang P.W."/>
            <person name="Desveaux D."/>
            <person name="Guttman D.S."/>
        </authorList>
    </citation>
    <scope>NUCLEOTIDE SEQUENCE [LARGE SCALE GENOMIC DNA]</scope>
    <source>
        <strain evidence="9 10">0788_9</strain>
    </source>
</reference>
<evidence type="ECO:0000256" key="2">
    <source>
        <dbReference type="ARBA" id="ARBA00010265"/>
    </source>
</evidence>
<dbReference type="Proteomes" id="UP000037891">
    <property type="component" value="Unassembled WGS sequence"/>
</dbReference>
<evidence type="ECO:0000256" key="7">
    <source>
        <dbReference type="SAM" id="Phobius"/>
    </source>
</evidence>
<organism evidence="9 10">
    <name type="scientific">Pseudomonas syringae pv. cilantro</name>
    <dbReference type="NCBI Taxonomy" id="81035"/>
    <lineage>
        <taxon>Bacteria</taxon>
        <taxon>Pseudomonadati</taxon>
        <taxon>Pseudomonadota</taxon>
        <taxon>Gammaproteobacteria</taxon>
        <taxon>Pseudomonadales</taxon>
        <taxon>Pseudomonadaceae</taxon>
        <taxon>Pseudomonas</taxon>
        <taxon>Pseudomonas syringae</taxon>
    </lineage>
</organism>
<proteinExistence type="inferred from homology"/>
<dbReference type="EMBL" id="LGLN01000069">
    <property type="protein sequence ID" value="KPC27190.1"/>
    <property type="molecule type" value="Genomic_DNA"/>
</dbReference>
<dbReference type="GO" id="GO:0016020">
    <property type="term" value="C:membrane"/>
    <property type="evidence" value="ECO:0007669"/>
    <property type="project" value="UniProtKB-SubCell"/>
</dbReference>
<dbReference type="RefSeq" id="WP_054087095.1">
    <property type="nucleotide sequence ID" value="NZ_LGLN01000069.1"/>
</dbReference>
<comment type="similarity">
    <text evidence="2">Belongs to the TrbI/VirB10 family.</text>
</comment>
<dbReference type="AlphaFoldDB" id="A0A0N1JNF5"/>
<dbReference type="PATRIC" id="fig|81035.3.peg.5139"/>
<evidence type="ECO:0000313" key="10">
    <source>
        <dbReference type="Proteomes" id="UP000037891"/>
    </source>
</evidence>
<reference evidence="9 10" key="1">
    <citation type="submission" date="2015-07" db="EMBL/GenBank/DDBJ databases">
        <authorList>
            <person name="Noorani M."/>
        </authorList>
    </citation>
    <scope>NUCLEOTIDE SEQUENCE [LARGE SCALE GENOMIC DNA]</scope>
    <source>
        <strain evidence="9 10">0788_9</strain>
    </source>
</reference>
<dbReference type="CDD" id="cd16429">
    <property type="entry name" value="VirB10"/>
    <property type="match status" value="1"/>
</dbReference>
<evidence type="ECO:0000256" key="3">
    <source>
        <dbReference type="ARBA" id="ARBA00022692"/>
    </source>
</evidence>
<comment type="caution">
    <text evidence="9">The sequence shown here is derived from an EMBL/GenBank/DDBJ whole genome shotgun (WGS) entry which is preliminary data.</text>
</comment>
<feature type="compositionally biased region" description="Low complexity" evidence="6">
    <location>
        <begin position="146"/>
        <end position="157"/>
    </location>
</feature>
<dbReference type="NCBIfam" id="NF041422">
    <property type="entry name" value="VirB10_subf"/>
    <property type="match status" value="1"/>
</dbReference>
<dbReference type="InterPro" id="IPR042217">
    <property type="entry name" value="T4SS_VirB10/TrbI"/>
</dbReference>
<evidence type="ECO:0000313" key="8">
    <source>
        <dbReference type="EMBL" id="KPC27190.1"/>
    </source>
</evidence>
<comment type="subcellular location">
    <subcellularLocation>
        <location evidence="1">Membrane</location>
        <topology evidence="1">Single-pass membrane protein</topology>
    </subcellularLocation>
</comment>
<evidence type="ECO:0000256" key="4">
    <source>
        <dbReference type="ARBA" id="ARBA00022989"/>
    </source>
</evidence>
<gene>
    <name evidence="8" type="ORF">ABJ99_4815</name>
    <name evidence="9" type="ORF">ABJ99_4848</name>
</gene>
<evidence type="ECO:0000313" key="9">
    <source>
        <dbReference type="EMBL" id="KPC27223.1"/>
    </source>
</evidence>
<keyword evidence="3 7" id="KW-0812">Transmembrane</keyword>
<accession>A0A0N1JNF5</accession>
<feature type="region of interest" description="Disordered" evidence="6">
    <location>
        <begin position="146"/>
        <end position="177"/>
    </location>
</feature>